<dbReference type="Pfam" id="PF02518">
    <property type="entry name" value="HATPase_c"/>
    <property type="match status" value="1"/>
</dbReference>
<dbReference type="InterPro" id="IPR036097">
    <property type="entry name" value="HisK_dim/P_sf"/>
</dbReference>
<comment type="catalytic activity">
    <reaction evidence="1">
        <text>ATP + protein L-histidine = ADP + protein N-phospho-L-histidine.</text>
        <dbReference type="EC" id="2.7.13.3"/>
    </reaction>
</comment>
<evidence type="ECO:0000256" key="2">
    <source>
        <dbReference type="ARBA" id="ARBA00004370"/>
    </source>
</evidence>
<dbReference type="CDD" id="cd00082">
    <property type="entry name" value="HisKA"/>
    <property type="match status" value="1"/>
</dbReference>
<evidence type="ECO:0000256" key="1">
    <source>
        <dbReference type="ARBA" id="ARBA00000085"/>
    </source>
</evidence>
<dbReference type="Pfam" id="PF00672">
    <property type="entry name" value="HAMP"/>
    <property type="match status" value="1"/>
</dbReference>
<evidence type="ECO:0000259" key="11">
    <source>
        <dbReference type="PROSITE" id="PS50885"/>
    </source>
</evidence>
<evidence type="ECO:0000256" key="6">
    <source>
        <dbReference type="ARBA" id="ARBA00022777"/>
    </source>
</evidence>
<dbReference type="InterPro" id="IPR005467">
    <property type="entry name" value="His_kinase_dom"/>
</dbReference>
<feature type="domain" description="PAS" evidence="10">
    <location>
        <begin position="261"/>
        <end position="324"/>
    </location>
</feature>
<feature type="transmembrane region" description="Helical" evidence="8">
    <location>
        <begin position="187"/>
        <end position="210"/>
    </location>
</feature>
<feature type="domain" description="Histidine kinase" evidence="9">
    <location>
        <begin position="403"/>
        <end position="617"/>
    </location>
</feature>
<keyword evidence="13" id="KW-1185">Reference proteome</keyword>
<reference evidence="12 13" key="1">
    <citation type="submission" date="2021-04" db="EMBL/GenBank/DDBJ databases">
        <title>Magnetospirillum sulfuroxidans sp. nov., a facultative chemolithoautotrophic sulfur-oxidizing alphaproteobacterium isolated from freshwater sediment and proposals for Paramagetospirillum gen. nov., and Magnetospirillaceae fam. nov.</title>
        <authorList>
            <person name="Koziaeva V."/>
            <person name="Geelhoed J.S."/>
            <person name="Sorokin D.Y."/>
            <person name="Grouzdev D.S."/>
        </authorList>
    </citation>
    <scope>NUCLEOTIDE SEQUENCE [LARGE SCALE GENOMIC DNA]</scope>
    <source>
        <strain evidence="12 13">J10</strain>
    </source>
</reference>
<dbReference type="PROSITE" id="PS50885">
    <property type="entry name" value="HAMP"/>
    <property type="match status" value="1"/>
</dbReference>
<dbReference type="InterPro" id="IPR004358">
    <property type="entry name" value="Sig_transdc_His_kin-like_C"/>
</dbReference>
<dbReference type="EC" id="2.7.13.3" evidence="3"/>
<evidence type="ECO:0000256" key="3">
    <source>
        <dbReference type="ARBA" id="ARBA00012438"/>
    </source>
</evidence>
<dbReference type="CDD" id="cd06225">
    <property type="entry name" value="HAMP"/>
    <property type="match status" value="1"/>
</dbReference>
<dbReference type="InterPro" id="IPR003660">
    <property type="entry name" value="HAMP_dom"/>
</dbReference>
<dbReference type="InterPro" id="IPR000014">
    <property type="entry name" value="PAS"/>
</dbReference>
<dbReference type="PANTHER" id="PTHR42878:SF15">
    <property type="entry name" value="BACTERIOPHYTOCHROME"/>
    <property type="match status" value="1"/>
</dbReference>
<dbReference type="PRINTS" id="PR00344">
    <property type="entry name" value="BCTRLSENSOR"/>
</dbReference>
<dbReference type="Gene3D" id="1.10.287.130">
    <property type="match status" value="1"/>
</dbReference>
<evidence type="ECO:0000313" key="13">
    <source>
        <dbReference type="Proteomes" id="UP000680714"/>
    </source>
</evidence>
<evidence type="ECO:0000256" key="8">
    <source>
        <dbReference type="SAM" id="Phobius"/>
    </source>
</evidence>
<dbReference type="Gene3D" id="3.30.450.20">
    <property type="entry name" value="PAS domain"/>
    <property type="match status" value="1"/>
</dbReference>
<evidence type="ECO:0000313" key="12">
    <source>
        <dbReference type="EMBL" id="MBR9970973.1"/>
    </source>
</evidence>
<dbReference type="InterPro" id="IPR035965">
    <property type="entry name" value="PAS-like_dom_sf"/>
</dbReference>
<sequence length="632" mass="69962">MPLIRLKHRIALGFVVLQLLLAGLGALSVVFIDRAAQGTAELHRHAYTTSHALGEVRNRIFEIKSVLTHSIAFPGQAHRNDWVAEIKRQQEIIAQNLAVASANDDSSAADILAVQTAWPPLRAFIDQNIDAVTSGMIDTRLQAFHRGSWLFDHVVETIADAMIAANAQASERVGISQDLRHRLRETVIIVIAVALLLGGIVSTALTLAITKPLARLRTAMLDVNEGNPDTIIPDTDRSDEIGDIARTLEHLKQEAWEKRRTQLKFATIFEASPDIVTISERDTGRFIDVNGGFESYLGHKREDVIGRSSFSVGIWASPDDRAALVLALMQQGRLTNFHSRAKRKNGEIFDALVSAEQFRLDDKDCMIFVARDITVFKQQEELLRRSLAELERSNRELERFAHVAAHDLQEPCRTICSFSQLLARSDGDALSSEGREYLAFLSQGAIRMREQIQGLLDYSSIATTPAPFQSIDLNHLLDWVLDELRASLAQHNASIHRAPLPVVRGDPVQLRQLFSNLISNGLKFQPRGNRAELSIAATAAENFWKITIADNGIGIDVPFQDGVFDLFRRLHGPEQYPGSGLGLTIAKRIVERHGGTIGLESRLGHGTTVSFTLPACPDIPDHNAHCDNKVAH</sequence>
<evidence type="ECO:0000259" key="9">
    <source>
        <dbReference type="PROSITE" id="PS50109"/>
    </source>
</evidence>
<dbReference type="CDD" id="cd00130">
    <property type="entry name" value="PAS"/>
    <property type="match status" value="1"/>
</dbReference>
<dbReference type="SMART" id="SM00304">
    <property type="entry name" value="HAMP"/>
    <property type="match status" value="1"/>
</dbReference>
<keyword evidence="8" id="KW-1133">Transmembrane helix</keyword>
<dbReference type="SMART" id="SM00091">
    <property type="entry name" value="PAS"/>
    <property type="match status" value="1"/>
</dbReference>
<dbReference type="SUPFAM" id="SSF55874">
    <property type="entry name" value="ATPase domain of HSP90 chaperone/DNA topoisomerase II/histidine kinase"/>
    <property type="match status" value="1"/>
</dbReference>
<dbReference type="RefSeq" id="WP_211546484.1">
    <property type="nucleotide sequence ID" value="NZ_JAGTUF010000002.1"/>
</dbReference>
<dbReference type="PROSITE" id="PS50109">
    <property type="entry name" value="HIS_KIN"/>
    <property type="match status" value="1"/>
</dbReference>
<accession>A0ABS5IB43</accession>
<name>A0ABS5IB43_9PROT</name>
<keyword evidence="7 8" id="KW-0472">Membrane</keyword>
<protein>
    <recommendedName>
        <fullName evidence="3">histidine kinase</fullName>
        <ecNumber evidence="3">2.7.13.3</ecNumber>
    </recommendedName>
</protein>
<dbReference type="NCBIfam" id="TIGR00229">
    <property type="entry name" value="sensory_box"/>
    <property type="match status" value="1"/>
</dbReference>
<evidence type="ECO:0000256" key="5">
    <source>
        <dbReference type="ARBA" id="ARBA00022679"/>
    </source>
</evidence>
<comment type="caution">
    <text evidence="12">The sequence shown here is derived from an EMBL/GenBank/DDBJ whole genome shotgun (WGS) entry which is preliminary data.</text>
</comment>
<dbReference type="SUPFAM" id="SSF55785">
    <property type="entry name" value="PYP-like sensor domain (PAS domain)"/>
    <property type="match status" value="1"/>
</dbReference>
<keyword evidence="8" id="KW-0812">Transmembrane</keyword>
<evidence type="ECO:0000256" key="4">
    <source>
        <dbReference type="ARBA" id="ARBA00022553"/>
    </source>
</evidence>
<keyword evidence="6" id="KW-0418">Kinase</keyword>
<feature type="domain" description="HAMP" evidence="11">
    <location>
        <begin position="207"/>
        <end position="260"/>
    </location>
</feature>
<dbReference type="Gene3D" id="6.10.340.10">
    <property type="match status" value="1"/>
</dbReference>
<dbReference type="PROSITE" id="PS50112">
    <property type="entry name" value="PAS"/>
    <property type="match status" value="1"/>
</dbReference>
<keyword evidence="4" id="KW-0597">Phosphoprotein</keyword>
<comment type="subcellular location">
    <subcellularLocation>
        <location evidence="2">Membrane</location>
    </subcellularLocation>
</comment>
<dbReference type="InterPro" id="IPR036890">
    <property type="entry name" value="HATPase_C_sf"/>
</dbReference>
<evidence type="ECO:0000256" key="7">
    <source>
        <dbReference type="ARBA" id="ARBA00023136"/>
    </source>
</evidence>
<dbReference type="Gene3D" id="3.30.565.10">
    <property type="entry name" value="Histidine kinase-like ATPase, C-terminal domain"/>
    <property type="match status" value="1"/>
</dbReference>
<dbReference type="InterPro" id="IPR050351">
    <property type="entry name" value="BphY/WalK/GraS-like"/>
</dbReference>
<proteinExistence type="predicted"/>
<organism evidence="12 13">
    <name type="scientific">Magnetospirillum sulfuroxidans</name>
    <dbReference type="NCBI Taxonomy" id="611300"/>
    <lineage>
        <taxon>Bacteria</taxon>
        <taxon>Pseudomonadati</taxon>
        <taxon>Pseudomonadota</taxon>
        <taxon>Alphaproteobacteria</taxon>
        <taxon>Rhodospirillales</taxon>
        <taxon>Rhodospirillaceae</taxon>
        <taxon>Magnetospirillum</taxon>
    </lineage>
</organism>
<dbReference type="Pfam" id="PF00512">
    <property type="entry name" value="HisKA"/>
    <property type="match status" value="1"/>
</dbReference>
<dbReference type="EMBL" id="JAGTUF010000002">
    <property type="protein sequence ID" value="MBR9970973.1"/>
    <property type="molecule type" value="Genomic_DNA"/>
</dbReference>
<dbReference type="SUPFAM" id="SSF47384">
    <property type="entry name" value="Homodimeric domain of signal transducing histidine kinase"/>
    <property type="match status" value="1"/>
</dbReference>
<dbReference type="Pfam" id="PF13426">
    <property type="entry name" value="PAS_9"/>
    <property type="match status" value="1"/>
</dbReference>
<gene>
    <name evidence="12" type="ORF">KEC16_04530</name>
</gene>
<dbReference type="Proteomes" id="UP000680714">
    <property type="component" value="Unassembled WGS sequence"/>
</dbReference>
<dbReference type="InterPro" id="IPR003661">
    <property type="entry name" value="HisK_dim/P_dom"/>
</dbReference>
<dbReference type="SMART" id="SM00388">
    <property type="entry name" value="HisKA"/>
    <property type="match status" value="1"/>
</dbReference>
<dbReference type="SMART" id="SM00387">
    <property type="entry name" value="HATPase_c"/>
    <property type="match status" value="1"/>
</dbReference>
<dbReference type="SUPFAM" id="SSF158472">
    <property type="entry name" value="HAMP domain-like"/>
    <property type="match status" value="1"/>
</dbReference>
<keyword evidence="5" id="KW-0808">Transferase</keyword>
<evidence type="ECO:0000259" key="10">
    <source>
        <dbReference type="PROSITE" id="PS50112"/>
    </source>
</evidence>
<dbReference type="InterPro" id="IPR003594">
    <property type="entry name" value="HATPase_dom"/>
</dbReference>
<dbReference type="PANTHER" id="PTHR42878">
    <property type="entry name" value="TWO-COMPONENT HISTIDINE KINASE"/>
    <property type="match status" value="1"/>
</dbReference>